<proteinExistence type="predicted"/>
<dbReference type="GO" id="GO:0070007">
    <property type="term" value="F:glutamic-type endopeptidase activity"/>
    <property type="evidence" value="ECO:0007669"/>
    <property type="project" value="InterPro"/>
</dbReference>
<sequence length="134" mass="14097">YVAFYQWYPQLGLGFNVDVEANQEVQVTVEVTSATTGVVTISNNSNGQSARVDVAGPDFPLCLTTASWVVYGVTDVPLPDFGSVVFDEVSTILTNGTVVGPTSPNGVVIDLARNGTVFAETSLGSESVTVQYAQ</sequence>
<dbReference type="Pfam" id="PF01828">
    <property type="entry name" value="Peptidase_A4"/>
    <property type="match status" value="1"/>
</dbReference>
<evidence type="ECO:0000313" key="2">
    <source>
        <dbReference type="Proteomes" id="UP000053257"/>
    </source>
</evidence>
<feature type="non-terminal residue" evidence="1">
    <location>
        <position position="1"/>
    </location>
</feature>
<dbReference type="EMBL" id="KN840515">
    <property type="protein sequence ID" value="KIP06553.1"/>
    <property type="molecule type" value="Genomic_DNA"/>
</dbReference>
<dbReference type="InterPro" id="IPR000250">
    <property type="entry name" value="Peptidase_G1"/>
</dbReference>
<dbReference type="Proteomes" id="UP000053257">
    <property type="component" value="Unassembled WGS sequence"/>
</dbReference>
<dbReference type="PANTHER" id="PTHR37536">
    <property type="entry name" value="PUTATIVE (AFU_ORTHOLOGUE AFUA_3G02970)-RELATED"/>
    <property type="match status" value="1"/>
</dbReference>
<accession>A0A0C3PJY3</accession>
<dbReference type="AlphaFoldDB" id="A0A0C3PJY3"/>
<dbReference type="OrthoDB" id="2862635at2759"/>
<protein>
    <submittedName>
        <fullName evidence="1">Uncharacterized protein</fullName>
    </submittedName>
</protein>
<dbReference type="CDD" id="cd13426">
    <property type="entry name" value="Peptidase_G1"/>
    <property type="match status" value="1"/>
</dbReference>
<dbReference type="SUPFAM" id="SSF49899">
    <property type="entry name" value="Concanavalin A-like lectins/glucanases"/>
    <property type="match status" value="1"/>
</dbReference>
<keyword evidence="2" id="KW-1185">Reference proteome</keyword>
<reference evidence="1 2" key="1">
    <citation type="journal article" date="2014" name="PLoS Genet.">
        <title>Analysis of the Phlebiopsis gigantea genome, transcriptome and secretome provides insight into its pioneer colonization strategies of wood.</title>
        <authorList>
            <person name="Hori C."/>
            <person name="Ishida T."/>
            <person name="Igarashi K."/>
            <person name="Samejima M."/>
            <person name="Suzuki H."/>
            <person name="Master E."/>
            <person name="Ferreira P."/>
            <person name="Ruiz-Duenas F.J."/>
            <person name="Held B."/>
            <person name="Canessa P."/>
            <person name="Larrondo L.F."/>
            <person name="Schmoll M."/>
            <person name="Druzhinina I.S."/>
            <person name="Kubicek C.P."/>
            <person name="Gaskell J.A."/>
            <person name="Kersten P."/>
            <person name="St John F."/>
            <person name="Glasner J."/>
            <person name="Sabat G."/>
            <person name="Splinter BonDurant S."/>
            <person name="Syed K."/>
            <person name="Yadav J."/>
            <person name="Mgbeahuruike A.C."/>
            <person name="Kovalchuk A."/>
            <person name="Asiegbu F.O."/>
            <person name="Lackner G."/>
            <person name="Hoffmeister D."/>
            <person name="Rencoret J."/>
            <person name="Gutierrez A."/>
            <person name="Sun H."/>
            <person name="Lindquist E."/>
            <person name="Barry K."/>
            <person name="Riley R."/>
            <person name="Grigoriev I.V."/>
            <person name="Henrissat B."/>
            <person name="Kues U."/>
            <person name="Berka R.M."/>
            <person name="Martinez A.T."/>
            <person name="Covert S.F."/>
            <person name="Blanchette R.A."/>
            <person name="Cullen D."/>
        </authorList>
    </citation>
    <scope>NUCLEOTIDE SEQUENCE [LARGE SCALE GENOMIC DNA]</scope>
    <source>
        <strain evidence="1 2">11061_1 CR5-6</strain>
    </source>
</reference>
<organism evidence="1 2">
    <name type="scientific">Phlebiopsis gigantea (strain 11061_1 CR5-6)</name>
    <name type="common">White-rot fungus</name>
    <name type="synonym">Peniophora gigantea</name>
    <dbReference type="NCBI Taxonomy" id="745531"/>
    <lineage>
        <taxon>Eukaryota</taxon>
        <taxon>Fungi</taxon>
        <taxon>Dikarya</taxon>
        <taxon>Basidiomycota</taxon>
        <taxon>Agaricomycotina</taxon>
        <taxon>Agaricomycetes</taxon>
        <taxon>Polyporales</taxon>
        <taxon>Phanerochaetaceae</taxon>
        <taxon>Phlebiopsis</taxon>
    </lineage>
</organism>
<dbReference type="GO" id="GO:0006508">
    <property type="term" value="P:proteolysis"/>
    <property type="evidence" value="ECO:0007669"/>
    <property type="project" value="InterPro"/>
</dbReference>
<evidence type="ECO:0000313" key="1">
    <source>
        <dbReference type="EMBL" id="KIP06553.1"/>
    </source>
</evidence>
<dbReference type="PANTHER" id="PTHR37536:SF1">
    <property type="entry name" value="ASPERGILLOPEPSIN, PUTAITVE (AFU_ORTHOLOGUE AFUA_7G01200)"/>
    <property type="match status" value="1"/>
</dbReference>
<name>A0A0C3PJY3_PHLG1</name>
<dbReference type="Gene3D" id="2.60.120.700">
    <property type="entry name" value="Peptidase G1"/>
    <property type="match status" value="1"/>
</dbReference>
<dbReference type="HOGENOM" id="CLU_1901258_0_0_1"/>
<dbReference type="InterPro" id="IPR038656">
    <property type="entry name" value="Peptidase_G1_sf"/>
</dbReference>
<dbReference type="STRING" id="745531.A0A0C3PJY3"/>
<gene>
    <name evidence="1" type="ORF">PHLGIDRAFT_72512</name>
</gene>
<dbReference type="InterPro" id="IPR013320">
    <property type="entry name" value="ConA-like_dom_sf"/>
</dbReference>